<evidence type="ECO:0000313" key="2">
    <source>
        <dbReference type="Proteomes" id="UP000646745"/>
    </source>
</evidence>
<reference evidence="2" key="1">
    <citation type="journal article" date="2019" name="Int. J. Syst. Evol. Microbiol.">
        <title>The Global Catalogue of Microorganisms (GCM) 10K type strain sequencing project: providing services to taxonomists for standard genome sequencing and annotation.</title>
        <authorList>
            <consortium name="The Broad Institute Genomics Platform"/>
            <consortium name="The Broad Institute Genome Sequencing Center for Infectious Disease"/>
            <person name="Wu L."/>
            <person name="Ma J."/>
        </authorList>
    </citation>
    <scope>NUCLEOTIDE SEQUENCE [LARGE SCALE GENOMIC DNA]</scope>
    <source>
        <strain evidence="2">KCTC 32998</strain>
    </source>
</reference>
<organism evidence="1 2">
    <name type="scientific">Salinicola rhizosphaerae</name>
    <dbReference type="NCBI Taxonomy" id="1443141"/>
    <lineage>
        <taxon>Bacteria</taxon>
        <taxon>Pseudomonadati</taxon>
        <taxon>Pseudomonadota</taxon>
        <taxon>Gammaproteobacteria</taxon>
        <taxon>Oceanospirillales</taxon>
        <taxon>Halomonadaceae</taxon>
        <taxon>Salinicola</taxon>
    </lineage>
</organism>
<evidence type="ECO:0008006" key="3">
    <source>
        <dbReference type="Google" id="ProtNLM"/>
    </source>
</evidence>
<name>A0ABQ3DMM8_9GAMM</name>
<keyword evidence="2" id="KW-1185">Reference proteome</keyword>
<accession>A0ABQ3DMM8</accession>
<dbReference type="RefSeq" id="WP_189442571.1">
    <property type="nucleotide sequence ID" value="NZ_BMZI01000001.1"/>
</dbReference>
<proteinExistence type="predicted"/>
<comment type="caution">
    <text evidence="1">The sequence shown here is derived from an EMBL/GenBank/DDBJ whole genome shotgun (WGS) entry which is preliminary data.</text>
</comment>
<sequence>MLDFAFVNIKNTPNTGDQVCTPYLYFDFPNAEHFHVDDKVPDCKVAVYGGGAIEPYLRVHRIHDSVNAKKKVSWAIGTSRSGTKDHGELVNDLDICSVRELNREGGDYVPCVSCMSPLFDQKYEVDQEVVFYKHAKKTKDGTLEGLPQMSNRAPFDEVIEFLGRSQTVVTNSFHGVYWATLLGKKVVCIPFSSKFYGFKYPPAYAKWETWERQVQKAVSHTEALEDCRTINAAFYDRVIALHNTVG</sequence>
<protein>
    <recommendedName>
        <fullName evidence="3">Polysaccharide pyruvyl transferase family protein</fullName>
    </recommendedName>
</protein>
<evidence type="ECO:0000313" key="1">
    <source>
        <dbReference type="EMBL" id="GHB06977.1"/>
    </source>
</evidence>
<dbReference type="Proteomes" id="UP000646745">
    <property type="component" value="Unassembled WGS sequence"/>
</dbReference>
<gene>
    <name evidence="1" type="ORF">GCM10009038_00180</name>
</gene>
<dbReference type="EMBL" id="BMZI01000001">
    <property type="protein sequence ID" value="GHB06977.1"/>
    <property type="molecule type" value="Genomic_DNA"/>
</dbReference>